<accession>A0A9P3UPG2</accession>
<evidence type="ECO:0000313" key="9">
    <source>
        <dbReference type="EMBL" id="GLB38965.1"/>
    </source>
</evidence>
<evidence type="ECO:0000256" key="6">
    <source>
        <dbReference type="ARBA" id="ARBA00023004"/>
    </source>
</evidence>
<evidence type="ECO:0000259" key="7">
    <source>
        <dbReference type="Pfam" id="PF00775"/>
    </source>
</evidence>
<dbReference type="Pfam" id="PF04444">
    <property type="entry name" value="Dioxygenase_N"/>
    <property type="match status" value="1"/>
</dbReference>
<dbReference type="Pfam" id="PF00775">
    <property type="entry name" value="Dioxygenase_C"/>
    <property type="match status" value="1"/>
</dbReference>
<evidence type="ECO:0000313" key="10">
    <source>
        <dbReference type="Proteomes" id="UP001063166"/>
    </source>
</evidence>
<dbReference type="SUPFAM" id="SSF49482">
    <property type="entry name" value="Aromatic compound dioxygenase"/>
    <property type="match status" value="1"/>
</dbReference>
<dbReference type="PANTHER" id="PTHR33711">
    <property type="entry name" value="DIOXYGENASE, PUTATIVE (AFU_ORTHOLOGUE AFUA_2G02910)-RELATED"/>
    <property type="match status" value="1"/>
</dbReference>
<dbReference type="AlphaFoldDB" id="A0A9P3UPG2"/>
<dbReference type="Proteomes" id="UP001063166">
    <property type="component" value="Unassembled WGS sequence"/>
</dbReference>
<comment type="similarity">
    <text evidence="2">Belongs to the intradiol ring-cleavage dioxygenase family.</text>
</comment>
<dbReference type="GO" id="GO:0009712">
    <property type="term" value="P:catechol-containing compound metabolic process"/>
    <property type="evidence" value="ECO:0007669"/>
    <property type="project" value="InterPro"/>
</dbReference>
<evidence type="ECO:0000256" key="4">
    <source>
        <dbReference type="ARBA" id="ARBA00022964"/>
    </source>
</evidence>
<dbReference type="PANTHER" id="PTHR33711:SF7">
    <property type="entry name" value="INTRADIOL RING-CLEAVAGE DIOXYGENASES DOMAIN-CONTAINING PROTEIN-RELATED"/>
    <property type="match status" value="1"/>
</dbReference>
<gene>
    <name evidence="9" type="ORF">LshimejAT787_0601270</name>
</gene>
<dbReference type="GO" id="GO:0018576">
    <property type="term" value="F:catechol 1,2-dioxygenase activity"/>
    <property type="evidence" value="ECO:0007669"/>
    <property type="project" value="InterPro"/>
</dbReference>
<evidence type="ECO:0000259" key="8">
    <source>
        <dbReference type="Pfam" id="PF04444"/>
    </source>
</evidence>
<evidence type="ECO:0000256" key="1">
    <source>
        <dbReference type="ARBA" id="ARBA00001965"/>
    </source>
</evidence>
<sequence length="331" mass="36433">MSRASEATRKMNELAAQHDVDLSKLPRIIDQSADSITNNVNAINLANCSDERRKVIFKSLIDHLHAFVREVSLTNEEWMTAIQFLTETGKKCTDIRQEFILLSDTLGVSTLVDGINNAKPPGATEATVLGPFFTQDAHEVQNGGSIASEGKGDYLFVEGRVMDTKGNPIPNALINTWETDGHGSYDVQYEVRDAPECRGYLRSAEDGSYSFRAVVPVPYPIPSDGPVGKMLTALGRHVYRPAHLHMMVEAPGFEKLTTAFYFDGDPYITSDAVFGVRTSLIVKPELITDVAKTKARGFGEEKPHAYLKQDFVLATPEEGAAARKKVAQRVN</sequence>
<dbReference type="Gene3D" id="2.60.130.10">
    <property type="entry name" value="Aromatic compound dioxygenase"/>
    <property type="match status" value="1"/>
</dbReference>
<comment type="cofactor">
    <cofactor evidence="1">
        <name>Fe(3+)</name>
        <dbReference type="ChEBI" id="CHEBI:29034"/>
    </cofactor>
</comment>
<organism evidence="9 10">
    <name type="scientific">Lyophyllum shimeji</name>
    <name type="common">Hon-shimeji</name>
    <name type="synonym">Tricholoma shimeji</name>
    <dbReference type="NCBI Taxonomy" id="47721"/>
    <lineage>
        <taxon>Eukaryota</taxon>
        <taxon>Fungi</taxon>
        <taxon>Dikarya</taxon>
        <taxon>Basidiomycota</taxon>
        <taxon>Agaricomycotina</taxon>
        <taxon>Agaricomycetes</taxon>
        <taxon>Agaricomycetidae</taxon>
        <taxon>Agaricales</taxon>
        <taxon>Tricholomatineae</taxon>
        <taxon>Lyophyllaceae</taxon>
        <taxon>Lyophyllum</taxon>
    </lineage>
</organism>
<keyword evidence="4 9" id="KW-0223">Dioxygenase</keyword>
<dbReference type="OrthoDB" id="5238185at2759"/>
<feature type="domain" description="Catechol dioxygenase N-terminal" evidence="8">
    <location>
        <begin position="50"/>
        <end position="124"/>
    </location>
</feature>
<comment type="caution">
    <text evidence="9">The sequence shown here is derived from an EMBL/GenBank/DDBJ whole genome shotgun (WGS) entry which is preliminary data.</text>
</comment>
<dbReference type="InterPro" id="IPR007535">
    <property type="entry name" value="Catechol_dOase_N"/>
</dbReference>
<proteinExistence type="inferred from homology"/>
<evidence type="ECO:0000256" key="3">
    <source>
        <dbReference type="ARBA" id="ARBA00022723"/>
    </source>
</evidence>
<keyword evidence="6" id="KW-0408">Iron</keyword>
<protein>
    <submittedName>
        <fullName evidence="9">Catechol dioxygenase N terminus</fullName>
    </submittedName>
</protein>
<dbReference type="InterPro" id="IPR015889">
    <property type="entry name" value="Intradiol_dOase_core"/>
</dbReference>
<feature type="domain" description="Intradiol ring-cleavage dioxygenases" evidence="7">
    <location>
        <begin position="130"/>
        <end position="292"/>
    </location>
</feature>
<keyword evidence="10" id="KW-1185">Reference proteome</keyword>
<keyword evidence="5" id="KW-0560">Oxidoreductase</keyword>
<evidence type="ECO:0000256" key="2">
    <source>
        <dbReference type="ARBA" id="ARBA00007825"/>
    </source>
</evidence>
<reference evidence="9" key="1">
    <citation type="submission" date="2022-07" db="EMBL/GenBank/DDBJ databases">
        <title>The genome of Lyophyllum shimeji provides insight into the initial evolution of ectomycorrhizal fungal genome.</title>
        <authorList>
            <person name="Kobayashi Y."/>
            <person name="Shibata T."/>
            <person name="Hirakawa H."/>
            <person name="Shigenobu S."/>
            <person name="Nishiyama T."/>
            <person name="Yamada A."/>
            <person name="Hasebe M."/>
            <person name="Kawaguchi M."/>
        </authorList>
    </citation>
    <scope>NUCLEOTIDE SEQUENCE</scope>
    <source>
        <strain evidence="9">AT787</strain>
    </source>
</reference>
<evidence type="ECO:0000256" key="5">
    <source>
        <dbReference type="ARBA" id="ARBA00023002"/>
    </source>
</evidence>
<dbReference type="InterPro" id="IPR000627">
    <property type="entry name" value="Intradiol_dOase_C"/>
</dbReference>
<keyword evidence="3" id="KW-0479">Metal-binding</keyword>
<dbReference type="InterPro" id="IPR050770">
    <property type="entry name" value="Intradiol_RC_Dioxygenase"/>
</dbReference>
<name>A0A9P3UPG2_LYOSH</name>
<dbReference type="GO" id="GO:0008199">
    <property type="term" value="F:ferric iron binding"/>
    <property type="evidence" value="ECO:0007669"/>
    <property type="project" value="InterPro"/>
</dbReference>
<dbReference type="EMBL" id="BRPK01000006">
    <property type="protein sequence ID" value="GLB38965.1"/>
    <property type="molecule type" value="Genomic_DNA"/>
</dbReference>